<dbReference type="SUPFAM" id="SSF103473">
    <property type="entry name" value="MFS general substrate transporter"/>
    <property type="match status" value="1"/>
</dbReference>
<feature type="transmembrane region" description="Helical" evidence="7">
    <location>
        <begin position="351"/>
        <end position="372"/>
    </location>
</feature>
<dbReference type="RefSeq" id="WP_082258961.1">
    <property type="nucleotide sequence ID" value="NZ_CP053844.1"/>
</dbReference>
<evidence type="ECO:0000256" key="7">
    <source>
        <dbReference type="SAM" id="Phobius"/>
    </source>
</evidence>
<evidence type="ECO:0000256" key="3">
    <source>
        <dbReference type="ARBA" id="ARBA00022475"/>
    </source>
</evidence>
<evidence type="ECO:0000256" key="5">
    <source>
        <dbReference type="ARBA" id="ARBA00022989"/>
    </source>
</evidence>
<dbReference type="AlphaFoldDB" id="A0A128EDH8"/>
<name>A0A128EDH8_9BACT</name>
<keyword evidence="5 7" id="KW-1133">Transmembrane helix</keyword>
<dbReference type="CDD" id="cd06173">
    <property type="entry name" value="MFS_MefA_like"/>
    <property type="match status" value="1"/>
</dbReference>
<accession>A0A128EDH8</accession>
<feature type="transmembrane region" description="Helical" evidence="7">
    <location>
        <begin position="378"/>
        <end position="400"/>
    </location>
</feature>
<protein>
    <submittedName>
        <fullName evidence="9">Major facilitator superfamily permease</fullName>
    </submittedName>
</protein>
<dbReference type="InterPro" id="IPR036259">
    <property type="entry name" value="MFS_trans_sf"/>
</dbReference>
<proteinExistence type="predicted"/>
<feature type="transmembrane region" description="Helical" evidence="7">
    <location>
        <begin position="20"/>
        <end position="43"/>
    </location>
</feature>
<feature type="transmembrane region" description="Helical" evidence="7">
    <location>
        <begin position="293"/>
        <end position="310"/>
    </location>
</feature>
<evidence type="ECO:0000256" key="1">
    <source>
        <dbReference type="ARBA" id="ARBA00004651"/>
    </source>
</evidence>
<keyword evidence="3" id="KW-1003">Cell membrane</keyword>
<evidence type="ECO:0000313" key="9">
    <source>
        <dbReference type="EMBL" id="CZE46442.1"/>
    </source>
</evidence>
<dbReference type="InterPro" id="IPR010290">
    <property type="entry name" value="TM_effector"/>
</dbReference>
<keyword evidence="2" id="KW-0813">Transport</keyword>
<evidence type="ECO:0000256" key="6">
    <source>
        <dbReference type="ARBA" id="ARBA00023136"/>
    </source>
</evidence>
<feature type="transmembrane region" description="Helical" evidence="7">
    <location>
        <begin position="266"/>
        <end position="286"/>
    </location>
</feature>
<gene>
    <name evidence="9" type="ORF">ERS672216_00372</name>
</gene>
<feature type="domain" description="Major facilitator superfamily (MFS) profile" evidence="8">
    <location>
        <begin position="12"/>
        <end position="405"/>
    </location>
</feature>
<evidence type="ECO:0000313" key="10">
    <source>
        <dbReference type="Proteomes" id="UP000069632"/>
    </source>
</evidence>
<feature type="transmembrane region" description="Helical" evidence="7">
    <location>
        <begin position="84"/>
        <end position="103"/>
    </location>
</feature>
<dbReference type="PANTHER" id="PTHR23513">
    <property type="entry name" value="INTEGRAL MEMBRANE EFFLUX PROTEIN-RELATED"/>
    <property type="match status" value="1"/>
</dbReference>
<evidence type="ECO:0000259" key="8">
    <source>
        <dbReference type="PROSITE" id="PS50850"/>
    </source>
</evidence>
<feature type="transmembrane region" description="Helical" evidence="7">
    <location>
        <begin position="316"/>
        <end position="339"/>
    </location>
</feature>
<organism evidence="9 10">
    <name type="scientific">Campylobacter geochelonis</name>
    <dbReference type="NCBI Taxonomy" id="1780362"/>
    <lineage>
        <taxon>Bacteria</taxon>
        <taxon>Pseudomonadati</taxon>
        <taxon>Campylobacterota</taxon>
        <taxon>Epsilonproteobacteria</taxon>
        <taxon>Campylobacterales</taxon>
        <taxon>Campylobacteraceae</taxon>
        <taxon>Campylobacter</taxon>
    </lineage>
</organism>
<dbReference type="GO" id="GO:0005886">
    <property type="term" value="C:plasma membrane"/>
    <property type="evidence" value="ECO:0007669"/>
    <property type="project" value="UniProtKB-SubCell"/>
</dbReference>
<feature type="transmembrane region" description="Helical" evidence="7">
    <location>
        <begin position="228"/>
        <end position="246"/>
    </location>
</feature>
<evidence type="ECO:0000256" key="4">
    <source>
        <dbReference type="ARBA" id="ARBA00022692"/>
    </source>
</evidence>
<keyword evidence="10" id="KW-1185">Reference proteome</keyword>
<sequence>MSKIALNNPFASFKHPNFRLYWIGMNVSLIGSWMQTIALPWLALSITNDPFKVSIVAVAQFLPPLFLTLFSGALIDKFDKKKMLLIAQIGLMLVAMIFSFMVFTNTQTYEKILIFSFMSGVFNSIDAPSRQSIVHDLIDDKKNLPNAIALNSMSFNVARILGPSLAGLVMALWGVGYCFLINSISFFAIIVSLFFIKFKPFEKSSQLKSDTILYSIKKGLFYVKDRKILLEVLLITLVVATFIPNYNVTVSAFVKFNLDGSEKSFGYLMSFLGVGSFFGAFFVALAGRMKLKTIKILPIITALAVAFMGFTTQFYIIASLLILSGFGFVVTAASINSTLQLNTDNEFRGRVMSIYTLFFQGSTPFGAVYAGYFTNEFGAKWGFFSCGMAVVILLLLLYTLEKYKTNKKKI</sequence>
<dbReference type="Proteomes" id="UP000069632">
    <property type="component" value="Unassembled WGS sequence"/>
</dbReference>
<dbReference type="PROSITE" id="PS50850">
    <property type="entry name" value="MFS"/>
    <property type="match status" value="1"/>
</dbReference>
<evidence type="ECO:0000256" key="2">
    <source>
        <dbReference type="ARBA" id="ARBA00022448"/>
    </source>
</evidence>
<keyword evidence="4 7" id="KW-0812">Transmembrane</keyword>
<dbReference type="Gene3D" id="1.20.1250.20">
    <property type="entry name" value="MFS general substrate transporter like domains"/>
    <property type="match status" value="1"/>
</dbReference>
<dbReference type="OrthoDB" id="9775268at2"/>
<dbReference type="Pfam" id="PF05977">
    <property type="entry name" value="MFS_3"/>
    <property type="match status" value="1"/>
</dbReference>
<feature type="transmembrane region" description="Helical" evidence="7">
    <location>
        <begin position="55"/>
        <end position="75"/>
    </location>
</feature>
<keyword evidence="6 7" id="KW-0472">Membrane</keyword>
<dbReference type="InterPro" id="IPR020846">
    <property type="entry name" value="MFS_dom"/>
</dbReference>
<comment type="subcellular location">
    <subcellularLocation>
        <location evidence="1">Cell membrane</location>
        <topology evidence="1">Multi-pass membrane protein</topology>
    </subcellularLocation>
</comment>
<dbReference type="EMBL" id="FIZP01000001">
    <property type="protein sequence ID" value="CZE46442.1"/>
    <property type="molecule type" value="Genomic_DNA"/>
</dbReference>
<reference evidence="9 10" key="1">
    <citation type="submission" date="2016-02" db="EMBL/GenBank/DDBJ databases">
        <authorList>
            <consortium name="Pathogen Informatics"/>
        </authorList>
    </citation>
    <scope>NUCLEOTIDE SEQUENCE [LARGE SCALE GENOMIC DNA]</scope>
    <source>
        <strain evidence="9 10">RC20</strain>
    </source>
</reference>
<dbReference type="GO" id="GO:0022857">
    <property type="term" value="F:transmembrane transporter activity"/>
    <property type="evidence" value="ECO:0007669"/>
    <property type="project" value="InterPro"/>
</dbReference>
<dbReference type="PANTHER" id="PTHR23513:SF11">
    <property type="entry name" value="STAPHYLOFERRIN A TRANSPORTER"/>
    <property type="match status" value="1"/>
</dbReference>
<feature type="transmembrane region" description="Helical" evidence="7">
    <location>
        <begin position="171"/>
        <end position="196"/>
    </location>
</feature>